<dbReference type="EMBL" id="KN837138">
    <property type="protein sequence ID" value="KIJ41232.1"/>
    <property type="molecule type" value="Genomic_DNA"/>
</dbReference>
<accession>A0A0C9VIC3</accession>
<feature type="compositionally biased region" description="Polar residues" evidence="5">
    <location>
        <begin position="16"/>
        <end position="35"/>
    </location>
</feature>
<name>A0A0C9VIC3_SPHS4</name>
<keyword evidence="4 6" id="KW-0472">Membrane</keyword>
<evidence type="ECO:0000313" key="9">
    <source>
        <dbReference type="Proteomes" id="UP000054279"/>
    </source>
</evidence>
<sequence>MSYDPFAAPPGHHYSDSTTALNNPHAQPEQLQRSSTYKDVDDGLNETFQPGAVGTTQAREVPVARGKEEDFDPFQPPPKSTGDLRMWRQDHHGNLWAKGGRGRCIGRFCCCSIMTAILLIVSIVLTLALFLRPPDIEFSGIQPTESGSAVTANSTALTVNLGIGISVRNPNFFAVSFKSIKVDVTYPINDTKIGGGEEDNISFASNSKTSFTFPFAIQYSEQADPDASILKDIVSRCGFLPGSTKRQLSVNYKLALAIRVIFFTISPPISGTANFDCPLTESDIKPLIASIPGLSGILR</sequence>
<evidence type="ECO:0000256" key="1">
    <source>
        <dbReference type="ARBA" id="ARBA00004167"/>
    </source>
</evidence>
<keyword evidence="3 6" id="KW-1133">Transmembrane helix</keyword>
<evidence type="ECO:0000256" key="6">
    <source>
        <dbReference type="SAM" id="Phobius"/>
    </source>
</evidence>
<dbReference type="GO" id="GO:0098542">
    <property type="term" value="P:defense response to other organism"/>
    <property type="evidence" value="ECO:0007669"/>
    <property type="project" value="InterPro"/>
</dbReference>
<evidence type="ECO:0000256" key="5">
    <source>
        <dbReference type="SAM" id="MobiDB-lite"/>
    </source>
</evidence>
<evidence type="ECO:0000259" key="7">
    <source>
        <dbReference type="Pfam" id="PF03168"/>
    </source>
</evidence>
<dbReference type="PANTHER" id="PTHR31234">
    <property type="entry name" value="LATE EMBRYOGENESIS ABUNDANT (LEA) HYDROXYPROLINE-RICH GLYCOPROTEIN FAMILY"/>
    <property type="match status" value="1"/>
</dbReference>
<dbReference type="InterPro" id="IPR004864">
    <property type="entry name" value="LEA_2"/>
</dbReference>
<proteinExistence type="predicted"/>
<dbReference type="SUPFAM" id="SSF117070">
    <property type="entry name" value="LEA14-like"/>
    <property type="match status" value="1"/>
</dbReference>
<dbReference type="Proteomes" id="UP000054279">
    <property type="component" value="Unassembled WGS sequence"/>
</dbReference>
<dbReference type="Gene3D" id="2.60.40.1820">
    <property type="match status" value="1"/>
</dbReference>
<reference evidence="8 9" key="1">
    <citation type="submission" date="2014-06" db="EMBL/GenBank/DDBJ databases">
        <title>Evolutionary Origins and Diversification of the Mycorrhizal Mutualists.</title>
        <authorList>
            <consortium name="DOE Joint Genome Institute"/>
            <consortium name="Mycorrhizal Genomics Consortium"/>
            <person name="Kohler A."/>
            <person name="Kuo A."/>
            <person name="Nagy L.G."/>
            <person name="Floudas D."/>
            <person name="Copeland A."/>
            <person name="Barry K.W."/>
            <person name="Cichocki N."/>
            <person name="Veneault-Fourrey C."/>
            <person name="LaButti K."/>
            <person name="Lindquist E.A."/>
            <person name="Lipzen A."/>
            <person name="Lundell T."/>
            <person name="Morin E."/>
            <person name="Murat C."/>
            <person name="Riley R."/>
            <person name="Ohm R."/>
            <person name="Sun H."/>
            <person name="Tunlid A."/>
            <person name="Henrissat B."/>
            <person name="Grigoriev I.V."/>
            <person name="Hibbett D.S."/>
            <person name="Martin F."/>
        </authorList>
    </citation>
    <scope>NUCLEOTIDE SEQUENCE [LARGE SCALE GENOMIC DNA]</scope>
    <source>
        <strain evidence="8 9">SS14</strain>
    </source>
</reference>
<comment type="subcellular location">
    <subcellularLocation>
        <location evidence="1">Membrane</location>
        <topology evidence="1">Single-pass membrane protein</topology>
    </subcellularLocation>
</comment>
<dbReference type="OrthoDB" id="20273at2759"/>
<dbReference type="AlphaFoldDB" id="A0A0C9VIC3"/>
<feature type="region of interest" description="Disordered" evidence="5">
    <location>
        <begin position="1"/>
        <end position="86"/>
    </location>
</feature>
<evidence type="ECO:0000313" key="8">
    <source>
        <dbReference type="EMBL" id="KIJ41232.1"/>
    </source>
</evidence>
<feature type="domain" description="Late embryogenesis abundant protein LEA-2 subgroup" evidence="7">
    <location>
        <begin position="165"/>
        <end position="268"/>
    </location>
</feature>
<dbReference type="Pfam" id="PF03168">
    <property type="entry name" value="LEA_2"/>
    <property type="match status" value="1"/>
</dbReference>
<protein>
    <recommendedName>
        <fullName evidence="7">Late embryogenesis abundant protein LEA-2 subgroup domain-containing protein</fullName>
    </recommendedName>
</protein>
<evidence type="ECO:0000256" key="2">
    <source>
        <dbReference type="ARBA" id="ARBA00022692"/>
    </source>
</evidence>
<keyword evidence="9" id="KW-1185">Reference proteome</keyword>
<organism evidence="8 9">
    <name type="scientific">Sphaerobolus stellatus (strain SS14)</name>
    <dbReference type="NCBI Taxonomy" id="990650"/>
    <lineage>
        <taxon>Eukaryota</taxon>
        <taxon>Fungi</taxon>
        <taxon>Dikarya</taxon>
        <taxon>Basidiomycota</taxon>
        <taxon>Agaricomycotina</taxon>
        <taxon>Agaricomycetes</taxon>
        <taxon>Phallomycetidae</taxon>
        <taxon>Geastrales</taxon>
        <taxon>Sphaerobolaceae</taxon>
        <taxon>Sphaerobolus</taxon>
    </lineage>
</organism>
<gene>
    <name evidence="8" type="ORF">M422DRAFT_31846</name>
</gene>
<keyword evidence="2 6" id="KW-0812">Transmembrane</keyword>
<dbReference type="GO" id="GO:0016020">
    <property type="term" value="C:membrane"/>
    <property type="evidence" value="ECO:0007669"/>
    <property type="project" value="UniProtKB-SubCell"/>
</dbReference>
<evidence type="ECO:0000256" key="3">
    <source>
        <dbReference type="ARBA" id="ARBA00022989"/>
    </source>
</evidence>
<dbReference type="HOGENOM" id="CLU_061023_0_0_1"/>
<dbReference type="InterPro" id="IPR044839">
    <property type="entry name" value="NDR1-like"/>
</dbReference>
<feature type="transmembrane region" description="Helical" evidence="6">
    <location>
        <begin position="108"/>
        <end position="131"/>
    </location>
</feature>
<evidence type="ECO:0000256" key="4">
    <source>
        <dbReference type="ARBA" id="ARBA00023136"/>
    </source>
</evidence>
<dbReference type="PANTHER" id="PTHR31234:SF2">
    <property type="entry name" value="OS05G0199100 PROTEIN"/>
    <property type="match status" value="1"/>
</dbReference>